<organism evidence="2">
    <name type="scientific">Tanacetum cinerariifolium</name>
    <name type="common">Dalmatian daisy</name>
    <name type="synonym">Chrysanthemum cinerariifolium</name>
    <dbReference type="NCBI Taxonomy" id="118510"/>
    <lineage>
        <taxon>Eukaryota</taxon>
        <taxon>Viridiplantae</taxon>
        <taxon>Streptophyta</taxon>
        <taxon>Embryophyta</taxon>
        <taxon>Tracheophyta</taxon>
        <taxon>Spermatophyta</taxon>
        <taxon>Magnoliopsida</taxon>
        <taxon>eudicotyledons</taxon>
        <taxon>Gunneridae</taxon>
        <taxon>Pentapetalae</taxon>
        <taxon>asterids</taxon>
        <taxon>campanulids</taxon>
        <taxon>Asterales</taxon>
        <taxon>Asteraceae</taxon>
        <taxon>Asteroideae</taxon>
        <taxon>Anthemideae</taxon>
        <taxon>Anthemidinae</taxon>
        <taxon>Tanacetum</taxon>
    </lineage>
</organism>
<reference evidence="2" key="1">
    <citation type="journal article" date="2019" name="Sci. Rep.">
        <title>Draft genome of Tanacetum cinerariifolium, the natural source of mosquito coil.</title>
        <authorList>
            <person name="Yamashiro T."/>
            <person name="Shiraishi A."/>
            <person name="Satake H."/>
            <person name="Nakayama K."/>
        </authorList>
    </citation>
    <scope>NUCLEOTIDE SEQUENCE</scope>
</reference>
<sequence length="74" mass="7923">MERSYSANVRITNVPVCSLRGSSSKSVFGFPIFSQQKQQQRGGGGCGEGSNSSVTNRSQRFNGKSKTDNGSNQC</sequence>
<protein>
    <submittedName>
        <fullName evidence="2">Uncharacterized protein</fullName>
    </submittedName>
</protein>
<feature type="compositionally biased region" description="Polar residues" evidence="1">
    <location>
        <begin position="54"/>
        <end position="74"/>
    </location>
</feature>
<evidence type="ECO:0000313" key="2">
    <source>
        <dbReference type="EMBL" id="GFD07196.1"/>
    </source>
</evidence>
<accession>A0A699TDZ0</accession>
<dbReference type="EMBL" id="BKCJ011229891">
    <property type="protein sequence ID" value="GFD07196.1"/>
    <property type="molecule type" value="Genomic_DNA"/>
</dbReference>
<dbReference type="AlphaFoldDB" id="A0A699TDZ0"/>
<proteinExistence type="predicted"/>
<comment type="caution">
    <text evidence="2">The sequence shown here is derived from an EMBL/GenBank/DDBJ whole genome shotgun (WGS) entry which is preliminary data.</text>
</comment>
<feature type="region of interest" description="Disordered" evidence="1">
    <location>
        <begin position="36"/>
        <end position="74"/>
    </location>
</feature>
<evidence type="ECO:0000256" key="1">
    <source>
        <dbReference type="SAM" id="MobiDB-lite"/>
    </source>
</evidence>
<gene>
    <name evidence="2" type="ORF">Tci_879165</name>
</gene>
<name>A0A699TDZ0_TANCI</name>